<dbReference type="Proteomes" id="UP000248961">
    <property type="component" value="Unassembled WGS sequence"/>
</dbReference>
<feature type="domain" description="Beta-ketoacyl synthase-like N-terminal" evidence="1">
    <location>
        <begin position="6"/>
        <end position="70"/>
    </location>
</feature>
<proteinExistence type="predicted"/>
<dbReference type="GO" id="GO:0044550">
    <property type="term" value="P:secondary metabolite biosynthetic process"/>
    <property type="evidence" value="ECO:0007669"/>
    <property type="project" value="TreeGrafter"/>
</dbReference>
<dbReference type="InterPro" id="IPR016039">
    <property type="entry name" value="Thiolase-like"/>
</dbReference>
<evidence type="ECO:0000259" key="1">
    <source>
        <dbReference type="Pfam" id="PF00109"/>
    </source>
</evidence>
<dbReference type="InterPro" id="IPR014030">
    <property type="entry name" value="Ketoacyl_synth_N"/>
</dbReference>
<dbReference type="VEuPathDB" id="FungiDB:BO97DRAFT_424213"/>
<dbReference type="EMBL" id="KZ824281">
    <property type="protein sequence ID" value="RAL13040.1"/>
    <property type="molecule type" value="Genomic_DNA"/>
</dbReference>
<dbReference type="GO" id="GO:0004312">
    <property type="term" value="F:fatty acid synthase activity"/>
    <property type="evidence" value="ECO:0007669"/>
    <property type="project" value="TreeGrafter"/>
</dbReference>
<dbReference type="OrthoDB" id="329835at2759"/>
<dbReference type="PANTHER" id="PTHR43775">
    <property type="entry name" value="FATTY ACID SYNTHASE"/>
    <property type="match status" value="1"/>
</dbReference>
<reference evidence="2 3" key="1">
    <citation type="submission" date="2018-02" db="EMBL/GenBank/DDBJ databases">
        <title>The genomes of Aspergillus section Nigri reveals drivers in fungal speciation.</title>
        <authorList>
            <consortium name="DOE Joint Genome Institute"/>
            <person name="Vesth T.C."/>
            <person name="Nybo J."/>
            <person name="Theobald S."/>
            <person name="Brandl J."/>
            <person name="Frisvad J.C."/>
            <person name="Nielsen K.F."/>
            <person name="Lyhne E.K."/>
            <person name="Kogle M.E."/>
            <person name="Kuo A."/>
            <person name="Riley R."/>
            <person name="Clum A."/>
            <person name="Nolan M."/>
            <person name="Lipzen A."/>
            <person name="Salamov A."/>
            <person name="Henrissat B."/>
            <person name="Wiebenga A."/>
            <person name="De vries R.P."/>
            <person name="Grigoriev I.V."/>
            <person name="Mortensen U.H."/>
            <person name="Andersen M.R."/>
            <person name="Baker S.E."/>
        </authorList>
    </citation>
    <scope>NUCLEOTIDE SEQUENCE [LARGE SCALE GENOMIC DNA]</scope>
    <source>
        <strain evidence="2 3">CBS 101889</strain>
    </source>
</reference>
<accession>A0A395HZ16</accession>
<dbReference type="AlphaFoldDB" id="A0A395HZ16"/>
<dbReference type="GO" id="GO:0006633">
    <property type="term" value="P:fatty acid biosynthetic process"/>
    <property type="evidence" value="ECO:0007669"/>
    <property type="project" value="TreeGrafter"/>
</dbReference>
<dbReference type="RefSeq" id="XP_025552194.1">
    <property type="nucleotide sequence ID" value="XM_025696950.1"/>
</dbReference>
<organism evidence="2 3">
    <name type="scientific">Aspergillus homomorphus (strain CBS 101889)</name>
    <dbReference type="NCBI Taxonomy" id="1450537"/>
    <lineage>
        <taxon>Eukaryota</taxon>
        <taxon>Fungi</taxon>
        <taxon>Dikarya</taxon>
        <taxon>Ascomycota</taxon>
        <taxon>Pezizomycotina</taxon>
        <taxon>Eurotiomycetes</taxon>
        <taxon>Eurotiomycetidae</taxon>
        <taxon>Eurotiales</taxon>
        <taxon>Aspergillaceae</taxon>
        <taxon>Aspergillus</taxon>
        <taxon>Aspergillus subgen. Circumdati</taxon>
    </lineage>
</organism>
<keyword evidence="3" id="KW-1185">Reference proteome</keyword>
<name>A0A395HZ16_ASPHC</name>
<dbReference type="GeneID" id="37201239"/>
<dbReference type="SUPFAM" id="SSF53901">
    <property type="entry name" value="Thiolase-like"/>
    <property type="match status" value="1"/>
</dbReference>
<dbReference type="InterPro" id="IPR050091">
    <property type="entry name" value="PKS_NRPS_Biosynth_Enz"/>
</dbReference>
<gene>
    <name evidence="2" type="ORF">BO97DRAFT_424213</name>
</gene>
<dbReference type="Gene3D" id="3.40.47.10">
    <property type="match status" value="1"/>
</dbReference>
<dbReference type="STRING" id="1450537.A0A395HZ16"/>
<evidence type="ECO:0000313" key="3">
    <source>
        <dbReference type="Proteomes" id="UP000248961"/>
    </source>
</evidence>
<protein>
    <recommendedName>
        <fullName evidence="1">Beta-ketoacyl synthase-like N-terminal domain-containing protein</fullName>
    </recommendedName>
</protein>
<sequence length="84" mass="9230">MAHIQEPVAIVGFSCRLLGGNKTPDKLWEFLNQGEDGSLKPGTMPTTGGMFLEGVDPADFDAAFFEISARMPSPWIPTNEKCWK</sequence>
<evidence type="ECO:0000313" key="2">
    <source>
        <dbReference type="EMBL" id="RAL13040.1"/>
    </source>
</evidence>
<dbReference type="Pfam" id="PF00109">
    <property type="entry name" value="ketoacyl-synt"/>
    <property type="match status" value="1"/>
</dbReference>
<dbReference type="PANTHER" id="PTHR43775:SF18">
    <property type="entry name" value="ENZYME, PUTATIVE (JCVI)-RELATED"/>
    <property type="match status" value="1"/>
</dbReference>